<dbReference type="Gene3D" id="1.20.120.160">
    <property type="entry name" value="HPT domain"/>
    <property type="match status" value="1"/>
</dbReference>
<dbReference type="SMART" id="SM00387">
    <property type="entry name" value="HATPase_c"/>
    <property type="match status" value="1"/>
</dbReference>
<evidence type="ECO:0000259" key="15">
    <source>
        <dbReference type="PROSITE" id="PS50851"/>
    </source>
</evidence>
<dbReference type="GO" id="GO:0005737">
    <property type="term" value="C:cytoplasm"/>
    <property type="evidence" value="ECO:0007669"/>
    <property type="project" value="InterPro"/>
</dbReference>
<dbReference type="Gene3D" id="1.10.287.560">
    <property type="entry name" value="Histidine kinase CheA-like, homodimeric domain"/>
    <property type="match status" value="1"/>
</dbReference>
<sequence>MMDIDLSEAFAAFLVEGRELLQALEQGFLQLEQGHDRNDPELINALFRAAHTIKGSAGIVGIPSLGRFTHHLETLLDRVRDGEPLLDDNRLTLLLRCCDHIGRLLDLAEAGDTQGLGLGAQEAALLQGLAVPQTAGHAVAAPAPAPAATPEAGHGFRLWAVFGADSLRDGIDPGIALHYLGEQVQIAESCLLTDLVPALAALDAEGCCTALALRATDGSPAQALSALEFFGDGTLLAVCGSDSAPAAVHAALQPLRDRLGDDALQPWRDAGLVSAAEWAGQATPAAAAAAEQPADAPADARPAEAAGGHRAAAPQRFVRVPADRLDQLILQVGELVIAGATADVLARRHTDPKLQESLSHLAELIDTIQSGTLQLRMVPIGETFSRFQRVVRDVALDLGKSIALDIVGGDTELDKALVERIGDPLMHLVRNAMDHGLETPAERLAQGKPAQGTLRLRAFHDSGNVVIEVSDDGRGLDRARIAAKAVARGLIASADGMSDSEVHQLIFEPGFSTAEQVTSLSGRGVGMDVVKQAIEALRGAISLQARPGQGTLVQLRLPLTLAIIDGFMVGVDQARFILPLDLVVECIELPADALQPDAPNYLNLRGEVLPYVCLRQAFQMDGQRGKRPSVVVVRSGETKTGVLVDSLHGEIQTVIKPMNRIFRHLRAVSGTSILGSGDIALILDLHQLVQGAVDRAARGTALPIAA</sequence>
<evidence type="ECO:0000256" key="12">
    <source>
        <dbReference type="PROSITE-ProRule" id="PRU00110"/>
    </source>
</evidence>
<organism evidence="17 18">
    <name type="scientific">Pseudaquabacterium pictum</name>
    <dbReference type="NCBI Taxonomy" id="2315236"/>
    <lineage>
        <taxon>Bacteria</taxon>
        <taxon>Pseudomonadati</taxon>
        <taxon>Pseudomonadota</taxon>
        <taxon>Betaproteobacteria</taxon>
        <taxon>Burkholderiales</taxon>
        <taxon>Sphaerotilaceae</taxon>
        <taxon>Pseudaquabacterium</taxon>
    </lineage>
</organism>
<dbReference type="Pfam" id="PF02895">
    <property type="entry name" value="H-kinase_dim"/>
    <property type="match status" value="1"/>
</dbReference>
<dbReference type="Proteomes" id="UP000301751">
    <property type="component" value="Unassembled WGS sequence"/>
</dbReference>
<dbReference type="SUPFAM" id="SSF50341">
    <property type="entry name" value="CheW-like"/>
    <property type="match status" value="1"/>
</dbReference>
<evidence type="ECO:0000256" key="9">
    <source>
        <dbReference type="ARBA" id="ARBA00022840"/>
    </source>
</evidence>
<dbReference type="InterPro" id="IPR036890">
    <property type="entry name" value="HATPase_C_sf"/>
</dbReference>
<keyword evidence="9" id="KW-0067">ATP-binding</keyword>
<feature type="modified residue" description="Phosphohistidine" evidence="12">
    <location>
        <position position="51"/>
    </location>
</feature>
<dbReference type="PROSITE" id="PS50894">
    <property type="entry name" value="HPT"/>
    <property type="match status" value="1"/>
</dbReference>
<keyword evidence="18" id="KW-1185">Reference proteome</keyword>
<dbReference type="InterPro" id="IPR037006">
    <property type="entry name" value="CheA-like_homodim_sf"/>
</dbReference>
<dbReference type="PANTHER" id="PTHR43395:SF10">
    <property type="entry name" value="CHEMOTAXIS PROTEIN CHEA"/>
    <property type="match status" value="1"/>
</dbReference>
<evidence type="ECO:0000259" key="14">
    <source>
        <dbReference type="PROSITE" id="PS50109"/>
    </source>
</evidence>
<dbReference type="GO" id="GO:0005524">
    <property type="term" value="F:ATP binding"/>
    <property type="evidence" value="ECO:0007669"/>
    <property type="project" value="UniProtKB-KW"/>
</dbReference>
<feature type="domain" description="CheW-like" evidence="15">
    <location>
        <begin position="563"/>
        <end position="694"/>
    </location>
</feature>
<accession>A0A480B206</accession>
<dbReference type="Pfam" id="PF01627">
    <property type="entry name" value="Hpt"/>
    <property type="match status" value="1"/>
</dbReference>
<evidence type="ECO:0000256" key="6">
    <source>
        <dbReference type="ARBA" id="ARBA00022679"/>
    </source>
</evidence>
<dbReference type="InterPro" id="IPR002545">
    <property type="entry name" value="CheW-lke_dom"/>
</dbReference>
<dbReference type="InterPro" id="IPR003594">
    <property type="entry name" value="HATPase_dom"/>
</dbReference>
<dbReference type="PROSITE" id="PS50109">
    <property type="entry name" value="HIS_KIN"/>
    <property type="match status" value="1"/>
</dbReference>
<dbReference type="PRINTS" id="PR00344">
    <property type="entry name" value="BCTRLSENSOR"/>
</dbReference>
<dbReference type="Gene3D" id="2.30.30.40">
    <property type="entry name" value="SH3 Domains"/>
    <property type="match status" value="1"/>
</dbReference>
<dbReference type="InterPro" id="IPR005467">
    <property type="entry name" value="His_kinase_dom"/>
</dbReference>
<keyword evidence="8" id="KW-0418">Kinase</keyword>
<comment type="function">
    <text evidence="11">Involved in the transmission of sensory signals from the chemoreceptors to the flagellar motors. CheA is autophosphorylated; it can transfer its phosphate group to either CheB or CheY.</text>
</comment>
<protein>
    <recommendedName>
        <fullName evidence="3">Chemotaxis protein CheA</fullName>
        <ecNumber evidence="2">2.7.13.3</ecNumber>
    </recommendedName>
</protein>
<dbReference type="RefSeq" id="WP_228027303.1">
    <property type="nucleotide sequence ID" value="NZ_BJCL01000021.1"/>
</dbReference>
<dbReference type="FunFam" id="3.30.565.10:FF:000016">
    <property type="entry name" value="Chemotaxis protein CheA, putative"/>
    <property type="match status" value="1"/>
</dbReference>
<dbReference type="PANTHER" id="PTHR43395">
    <property type="entry name" value="SENSOR HISTIDINE KINASE CHEA"/>
    <property type="match status" value="1"/>
</dbReference>
<comment type="caution">
    <text evidence="17">The sequence shown here is derived from an EMBL/GenBank/DDBJ whole genome shotgun (WGS) entry which is preliminary data.</text>
</comment>
<evidence type="ECO:0000313" key="17">
    <source>
        <dbReference type="EMBL" id="GCL65915.1"/>
    </source>
</evidence>
<feature type="domain" description="HPt" evidence="16">
    <location>
        <begin position="2"/>
        <end position="108"/>
    </location>
</feature>
<evidence type="ECO:0000256" key="3">
    <source>
        <dbReference type="ARBA" id="ARBA00021495"/>
    </source>
</evidence>
<dbReference type="SMART" id="SM00260">
    <property type="entry name" value="CheW"/>
    <property type="match status" value="1"/>
</dbReference>
<dbReference type="CDD" id="cd00088">
    <property type="entry name" value="HPT"/>
    <property type="match status" value="1"/>
</dbReference>
<evidence type="ECO:0000256" key="2">
    <source>
        <dbReference type="ARBA" id="ARBA00012438"/>
    </source>
</evidence>
<keyword evidence="5 12" id="KW-0597">Phosphoprotein</keyword>
<dbReference type="GO" id="GO:0006935">
    <property type="term" value="P:chemotaxis"/>
    <property type="evidence" value="ECO:0007669"/>
    <property type="project" value="UniProtKB-KW"/>
</dbReference>
<dbReference type="AlphaFoldDB" id="A0A480B206"/>
<dbReference type="Pfam" id="PF02518">
    <property type="entry name" value="HATPase_c"/>
    <property type="match status" value="1"/>
</dbReference>
<dbReference type="InterPro" id="IPR004105">
    <property type="entry name" value="CheA-like_dim"/>
</dbReference>
<dbReference type="EMBL" id="BJCL01000021">
    <property type="protein sequence ID" value="GCL65915.1"/>
    <property type="molecule type" value="Genomic_DNA"/>
</dbReference>
<evidence type="ECO:0000313" key="18">
    <source>
        <dbReference type="Proteomes" id="UP000301751"/>
    </source>
</evidence>
<proteinExistence type="predicted"/>
<dbReference type="SUPFAM" id="SSF47226">
    <property type="entry name" value="Histidine-containing phosphotransfer domain, HPT domain"/>
    <property type="match status" value="1"/>
</dbReference>
<dbReference type="Pfam" id="PF01584">
    <property type="entry name" value="CheW"/>
    <property type="match status" value="1"/>
</dbReference>
<evidence type="ECO:0000256" key="13">
    <source>
        <dbReference type="SAM" id="MobiDB-lite"/>
    </source>
</evidence>
<evidence type="ECO:0000256" key="1">
    <source>
        <dbReference type="ARBA" id="ARBA00000085"/>
    </source>
</evidence>
<dbReference type="SMART" id="SM01231">
    <property type="entry name" value="H-kinase_dim"/>
    <property type="match status" value="1"/>
</dbReference>
<dbReference type="GO" id="GO:0000155">
    <property type="term" value="F:phosphorelay sensor kinase activity"/>
    <property type="evidence" value="ECO:0007669"/>
    <property type="project" value="InterPro"/>
</dbReference>
<gene>
    <name evidence="17" type="primary">cheA-1_2</name>
    <name evidence="17" type="ORF">AQPW35_49960</name>
</gene>
<dbReference type="CDD" id="cd16916">
    <property type="entry name" value="HATPase_CheA-like"/>
    <property type="match status" value="1"/>
</dbReference>
<evidence type="ECO:0000256" key="5">
    <source>
        <dbReference type="ARBA" id="ARBA00022553"/>
    </source>
</evidence>
<dbReference type="EC" id="2.7.13.3" evidence="2"/>
<dbReference type="InterPro" id="IPR036641">
    <property type="entry name" value="HPT_dom_sf"/>
</dbReference>
<dbReference type="Gene3D" id="3.30.565.10">
    <property type="entry name" value="Histidine kinase-like ATPase, C-terminal domain"/>
    <property type="match status" value="1"/>
</dbReference>
<dbReference type="InterPro" id="IPR008207">
    <property type="entry name" value="Sig_transdc_His_kin_Hpt_dom"/>
</dbReference>
<evidence type="ECO:0000256" key="11">
    <source>
        <dbReference type="ARBA" id="ARBA00035100"/>
    </source>
</evidence>
<evidence type="ECO:0000256" key="4">
    <source>
        <dbReference type="ARBA" id="ARBA00022500"/>
    </source>
</evidence>
<reference evidence="18" key="1">
    <citation type="submission" date="2019-03" db="EMBL/GenBank/DDBJ databases">
        <title>Aquabacterium pictum sp.nov., the first bacteriochlorophyll a-containing freshwater bacterium in the genus Aquabacterium of the class Betaproteobacteria.</title>
        <authorList>
            <person name="Hirose S."/>
            <person name="Tank M."/>
            <person name="Hara E."/>
            <person name="Tamaki H."/>
            <person name="Takaichi S."/>
            <person name="Haruta S."/>
            <person name="Hanada S."/>
        </authorList>
    </citation>
    <scope>NUCLEOTIDE SEQUENCE [LARGE SCALE GENOMIC DNA]</scope>
    <source>
        <strain evidence="18">W35</strain>
    </source>
</reference>
<keyword evidence="10" id="KW-0902">Two-component regulatory system</keyword>
<name>A0A480B206_9BURK</name>
<dbReference type="SUPFAM" id="SSF47384">
    <property type="entry name" value="Homodimeric domain of signal transducing histidine kinase"/>
    <property type="match status" value="1"/>
</dbReference>
<dbReference type="InterPro" id="IPR004358">
    <property type="entry name" value="Sig_transdc_His_kin-like_C"/>
</dbReference>
<dbReference type="PROSITE" id="PS50851">
    <property type="entry name" value="CHEW"/>
    <property type="match status" value="1"/>
</dbReference>
<comment type="catalytic activity">
    <reaction evidence="1">
        <text>ATP + protein L-histidine = ADP + protein N-phospho-L-histidine.</text>
        <dbReference type="EC" id="2.7.13.3"/>
    </reaction>
</comment>
<dbReference type="InterPro" id="IPR036061">
    <property type="entry name" value="CheW-like_dom_sf"/>
</dbReference>
<feature type="domain" description="Histidine kinase" evidence="14">
    <location>
        <begin position="354"/>
        <end position="561"/>
    </location>
</feature>
<keyword evidence="6" id="KW-0808">Transferase</keyword>
<dbReference type="SMART" id="SM00073">
    <property type="entry name" value="HPT"/>
    <property type="match status" value="1"/>
</dbReference>
<keyword evidence="7" id="KW-0547">Nucleotide-binding</keyword>
<dbReference type="InterPro" id="IPR036097">
    <property type="entry name" value="HisK_dim/P_sf"/>
</dbReference>
<evidence type="ECO:0000256" key="10">
    <source>
        <dbReference type="ARBA" id="ARBA00023012"/>
    </source>
</evidence>
<feature type="region of interest" description="Disordered" evidence="13">
    <location>
        <begin position="284"/>
        <end position="312"/>
    </location>
</feature>
<dbReference type="InterPro" id="IPR051315">
    <property type="entry name" value="Bact_Chemotaxis_CheA"/>
</dbReference>
<keyword evidence="4" id="KW-0145">Chemotaxis</keyword>
<evidence type="ECO:0000256" key="8">
    <source>
        <dbReference type="ARBA" id="ARBA00022777"/>
    </source>
</evidence>
<evidence type="ECO:0000256" key="7">
    <source>
        <dbReference type="ARBA" id="ARBA00022741"/>
    </source>
</evidence>
<evidence type="ECO:0000259" key="16">
    <source>
        <dbReference type="PROSITE" id="PS50894"/>
    </source>
</evidence>
<dbReference type="SUPFAM" id="SSF55874">
    <property type="entry name" value="ATPase domain of HSP90 chaperone/DNA topoisomerase II/histidine kinase"/>
    <property type="match status" value="1"/>
</dbReference>